<dbReference type="Pfam" id="PF00583">
    <property type="entry name" value="Acetyltransf_1"/>
    <property type="match status" value="1"/>
</dbReference>
<sequence>MTLDPAPSHASSPAPAAPLRIQRDPLTDPRVLALIREHLADMHAVTDDPANVHAFDAAALASDGVALYTAWDGEDLLGMVALKGLPGGDCEVKSLRTTLAARGRGVGRALVRSLEVAARERGARALWLETGVEDAFTPARRLYASEGYEFCPAFGSYKDGVGSVFMKRVVATKP</sequence>
<dbReference type="InterPro" id="IPR050832">
    <property type="entry name" value="Bact_Acetyltransf"/>
</dbReference>
<dbReference type="CDD" id="cd04301">
    <property type="entry name" value="NAT_SF"/>
    <property type="match status" value="1"/>
</dbReference>
<comment type="caution">
    <text evidence="5">The sequence shown here is derived from an EMBL/GenBank/DDBJ whole genome shotgun (WGS) entry which is preliminary data.</text>
</comment>
<dbReference type="InterPro" id="IPR000182">
    <property type="entry name" value="GNAT_dom"/>
</dbReference>
<name>A0ABR3QB47_9TREE</name>
<keyword evidence="6" id="KW-1185">Reference proteome</keyword>
<dbReference type="PROSITE" id="PS51186">
    <property type="entry name" value="GNAT"/>
    <property type="match status" value="1"/>
</dbReference>
<evidence type="ECO:0000256" key="1">
    <source>
        <dbReference type="ARBA" id="ARBA00022679"/>
    </source>
</evidence>
<evidence type="ECO:0000259" key="4">
    <source>
        <dbReference type="PROSITE" id="PS51186"/>
    </source>
</evidence>
<dbReference type="Gene3D" id="3.40.630.30">
    <property type="match status" value="1"/>
</dbReference>
<keyword evidence="2" id="KW-0012">Acyltransferase</keyword>
<dbReference type="InterPro" id="IPR016181">
    <property type="entry name" value="Acyl_CoA_acyltransferase"/>
</dbReference>
<feature type="domain" description="N-acetyltransferase" evidence="4">
    <location>
        <begin position="29"/>
        <end position="171"/>
    </location>
</feature>
<dbReference type="RefSeq" id="XP_069211884.1">
    <property type="nucleotide sequence ID" value="XM_069351498.1"/>
</dbReference>
<dbReference type="PANTHER" id="PTHR43877">
    <property type="entry name" value="AMINOALKYLPHOSPHONATE N-ACETYLTRANSFERASE-RELATED-RELATED"/>
    <property type="match status" value="1"/>
</dbReference>
<dbReference type="SUPFAM" id="SSF55729">
    <property type="entry name" value="Acyl-CoA N-acyltransferases (Nat)"/>
    <property type="match status" value="1"/>
</dbReference>
<evidence type="ECO:0000313" key="6">
    <source>
        <dbReference type="Proteomes" id="UP001565368"/>
    </source>
</evidence>
<accession>A0ABR3QB47</accession>
<dbReference type="GeneID" id="95983974"/>
<proteinExistence type="predicted"/>
<protein>
    <recommendedName>
        <fullName evidence="4">N-acetyltransferase domain-containing protein</fullName>
    </recommendedName>
</protein>
<organism evidence="5 6">
    <name type="scientific">Vanrija albida</name>
    <dbReference type="NCBI Taxonomy" id="181172"/>
    <lineage>
        <taxon>Eukaryota</taxon>
        <taxon>Fungi</taxon>
        <taxon>Dikarya</taxon>
        <taxon>Basidiomycota</taxon>
        <taxon>Agaricomycotina</taxon>
        <taxon>Tremellomycetes</taxon>
        <taxon>Trichosporonales</taxon>
        <taxon>Trichosporonaceae</taxon>
        <taxon>Vanrija</taxon>
    </lineage>
</organism>
<feature type="compositionally biased region" description="Low complexity" evidence="3">
    <location>
        <begin position="1"/>
        <end position="18"/>
    </location>
</feature>
<gene>
    <name evidence="5" type="ORF">Q8F55_002931</name>
</gene>
<dbReference type="PANTHER" id="PTHR43877:SF5">
    <property type="entry name" value="BLL8307 PROTEIN"/>
    <property type="match status" value="1"/>
</dbReference>
<evidence type="ECO:0000256" key="3">
    <source>
        <dbReference type="SAM" id="MobiDB-lite"/>
    </source>
</evidence>
<evidence type="ECO:0000313" key="5">
    <source>
        <dbReference type="EMBL" id="KAL1411940.1"/>
    </source>
</evidence>
<feature type="region of interest" description="Disordered" evidence="3">
    <location>
        <begin position="1"/>
        <end position="22"/>
    </location>
</feature>
<dbReference type="Proteomes" id="UP001565368">
    <property type="component" value="Unassembled WGS sequence"/>
</dbReference>
<evidence type="ECO:0000256" key="2">
    <source>
        <dbReference type="ARBA" id="ARBA00023315"/>
    </source>
</evidence>
<dbReference type="EMBL" id="JBBXJM010000002">
    <property type="protein sequence ID" value="KAL1411940.1"/>
    <property type="molecule type" value="Genomic_DNA"/>
</dbReference>
<reference evidence="5 6" key="1">
    <citation type="submission" date="2023-08" db="EMBL/GenBank/DDBJ databases">
        <title>Annotated Genome Sequence of Vanrija albida AlHP1.</title>
        <authorList>
            <person name="Herzog R."/>
        </authorList>
    </citation>
    <scope>NUCLEOTIDE SEQUENCE [LARGE SCALE GENOMIC DNA]</scope>
    <source>
        <strain evidence="5 6">AlHP1</strain>
    </source>
</reference>
<keyword evidence="1" id="KW-0808">Transferase</keyword>